<dbReference type="InterPro" id="IPR022185">
    <property type="entry name" value="DUF3712"/>
</dbReference>
<dbReference type="AlphaFoldDB" id="A0A8H7QP19"/>
<feature type="region of interest" description="Disordered" evidence="1">
    <location>
        <begin position="623"/>
        <end position="665"/>
    </location>
</feature>
<organism evidence="2 3">
    <name type="scientific">Mucor plumbeus</name>
    <dbReference type="NCBI Taxonomy" id="97098"/>
    <lineage>
        <taxon>Eukaryota</taxon>
        <taxon>Fungi</taxon>
        <taxon>Fungi incertae sedis</taxon>
        <taxon>Mucoromycota</taxon>
        <taxon>Mucoromycotina</taxon>
        <taxon>Mucoromycetes</taxon>
        <taxon>Mucorales</taxon>
        <taxon>Mucorineae</taxon>
        <taxon>Mucoraceae</taxon>
        <taxon>Mucor</taxon>
    </lineage>
</organism>
<protein>
    <submittedName>
        <fullName evidence="2">Uncharacterized protein</fullName>
    </submittedName>
</protein>
<evidence type="ECO:0000313" key="3">
    <source>
        <dbReference type="Proteomes" id="UP000650833"/>
    </source>
</evidence>
<name>A0A8H7QP19_9FUNG</name>
<dbReference type="EMBL" id="JAEPRC010000504">
    <property type="protein sequence ID" value="KAG2195867.1"/>
    <property type="molecule type" value="Genomic_DNA"/>
</dbReference>
<dbReference type="GO" id="GO:0000329">
    <property type="term" value="C:fungal-type vacuole membrane"/>
    <property type="evidence" value="ECO:0007669"/>
    <property type="project" value="InterPro"/>
</dbReference>
<reference evidence="2" key="1">
    <citation type="submission" date="2020-12" db="EMBL/GenBank/DDBJ databases">
        <title>Metabolic potential, ecology and presence of endohyphal bacteria is reflected in genomic diversity of Mucoromycotina.</title>
        <authorList>
            <person name="Muszewska A."/>
            <person name="Okrasinska A."/>
            <person name="Steczkiewicz K."/>
            <person name="Drgas O."/>
            <person name="Orlowska M."/>
            <person name="Perlinska-Lenart U."/>
            <person name="Aleksandrzak-Piekarczyk T."/>
            <person name="Szatraj K."/>
            <person name="Zielenkiewicz U."/>
            <person name="Pilsyk S."/>
            <person name="Malc E."/>
            <person name="Mieczkowski P."/>
            <person name="Kruszewska J.S."/>
            <person name="Biernat P."/>
            <person name="Pawlowska J."/>
        </authorList>
    </citation>
    <scope>NUCLEOTIDE SEQUENCE</scope>
    <source>
        <strain evidence="2">CBS 226.32</strain>
    </source>
</reference>
<evidence type="ECO:0000313" key="2">
    <source>
        <dbReference type="EMBL" id="KAG2195867.1"/>
    </source>
</evidence>
<sequence>SFDLPANDPAGGITLTADTVISNPSQVGFNLGGAAFETYFNGIDLGPLASDGAAFFAPLTASSMKMKGRLVPQETKEGIVAITTVFGHYLAGMSSNLTIKGVSGSGSSGTVSWLTTAFKTINIENVVLPGPATVPELIPSIEMKDLTLDFTKDQWAPPTSSSRVEAQLKNPFGFPLSVSQLDMKVEATYGGNGVATLDIPTSSASTSSSGLITTGFNNVPFKVVNQELFTGFNSLLTLTNSVTFGLKGSSNAVANTAVGTLSLPGVTFDVDTTLAGFNSFGNTATIKSLKVTGATARYIIIDLVVTLTNPSNITITIGDVNFDVYMNEYNAIIGKAYMLDITIKPGAQDYNSVMHLAEGATNAEAVGKMLYYYLTGAAVPLTIEGSASSSTIIPLQQGLSQLKLATSINGVTEGLIKSIDIVVDINTLGLNGGFADATITIYNPLDTEFALKHITASCTSYLTCKYAGSLQYTTLEIGTLDYTFTTPLVIPAKGTAQTGIVPVHIDISKLDAIMADLGAMKGVYNVTQTASVVVGDQFETDQMVYAQQNVHYTISMPPFPDQFDPTWQAICDSDPPGSLQPMSLTLNTTTVDNSTTVASTASSSASSTSSSVTITTTDITTTTEQAQATTTETTSSTTTENSVPTTTTGANTETTTNVAATPTDT</sequence>
<dbReference type="PANTHER" id="PTHR35895">
    <property type="entry name" value="CHROMOSOME 16, WHOLE GENOME SHOTGUN SEQUENCE"/>
    <property type="match status" value="1"/>
</dbReference>
<proteinExistence type="predicted"/>
<comment type="caution">
    <text evidence="2">The sequence shown here is derived from an EMBL/GenBank/DDBJ whole genome shotgun (WGS) entry which is preliminary data.</text>
</comment>
<gene>
    <name evidence="2" type="ORF">INT46_005548</name>
</gene>
<dbReference type="OrthoDB" id="2272063at2759"/>
<evidence type="ECO:0000256" key="1">
    <source>
        <dbReference type="SAM" id="MobiDB-lite"/>
    </source>
</evidence>
<dbReference type="Pfam" id="PF12505">
    <property type="entry name" value="DUF3712"/>
    <property type="match status" value="1"/>
</dbReference>
<dbReference type="PANTHER" id="PTHR35895:SF1">
    <property type="entry name" value="LIPID-BINDING SERUM GLYCOPROTEIN C-TERMINAL DOMAIN-CONTAINING PROTEIN"/>
    <property type="match status" value="1"/>
</dbReference>
<dbReference type="Proteomes" id="UP000650833">
    <property type="component" value="Unassembled WGS sequence"/>
</dbReference>
<dbReference type="Gene3D" id="2.60.40.1820">
    <property type="match status" value="1"/>
</dbReference>
<dbReference type="InterPro" id="IPR046368">
    <property type="entry name" value="Tag1"/>
</dbReference>
<accession>A0A8H7QP19</accession>
<feature type="non-terminal residue" evidence="2">
    <location>
        <position position="665"/>
    </location>
</feature>
<keyword evidence="3" id="KW-1185">Reference proteome</keyword>